<reference evidence="7 8" key="1">
    <citation type="submission" date="2015-12" db="EMBL/GenBank/DDBJ databases">
        <title>Draft genome sequence of the thermoanaerobe Thermotalea metallivorans, an isolate from the runoff channel of the Great Artesian Basin, Australia.</title>
        <authorList>
            <person name="Patel B.K."/>
        </authorList>
    </citation>
    <scope>NUCLEOTIDE SEQUENCE [LARGE SCALE GENOMIC DNA]</scope>
    <source>
        <strain evidence="7 8">B2-1</strain>
    </source>
</reference>
<evidence type="ECO:0000256" key="2">
    <source>
        <dbReference type="ARBA" id="ARBA00022475"/>
    </source>
</evidence>
<evidence type="ECO:0000256" key="6">
    <source>
        <dbReference type="SAM" id="Phobius"/>
    </source>
</evidence>
<evidence type="ECO:0000256" key="5">
    <source>
        <dbReference type="ARBA" id="ARBA00023136"/>
    </source>
</evidence>
<evidence type="ECO:0000313" key="8">
    <source>
        <dbReference type="Proteomes" id="UP000070456"/>
    </source>
</evidence>
<dbReference type="PANTHER" id="PTHR10010">
    <property type="entry name" value="SOLUTE CARRIER FAMILY 34 SODIUM PHOSPHATE , MEMBER 2-RELATED"/>
    <property type="match status" value="1"/>
</dbReference>
<evidence type="ECO:0000256" key="4">
    <source>
        <dbReference type="ARBA" id="ARBA00022989"/>
    </source>
</evidence>
<dbReference type="Pfam" id="PF02690">
    <property type="entry name" value="Na_Pi_cotrans"/>
    <property type="match status" value="1"/>
</dbReference>
<keyword evidence="4 6" id="KW-1133">Transmembrane helix</keyword>
<feature type="transmembrane region" description="Helical" evidence="6">
    <location>
        <begin position="80"/>
        <end position="99"/>
    </location>
</feature>
<dbReference type="EMBL" id="LOEE01000087">
    <property type="protein sequence ID" value="KXG73650.1"/>
    <property type="molecule type" value="Genomic_DNA"/>
</dbReference>
<feature type="transmembrane region" description="Helical" evidence="6">
    <location>
        <begin position="6"/>
        <end position="27"/>
    </location>
</feature>
<feature type="transmembrane region" description="Helical" evidence="6">
    <location>
        <begin position="240"/>
        <end position="259"/>
    </location>
</feature>
<dbReference type="PATRIC" id="fig|520762.4.peg.3328"/>
<dbReference type="GO" id="GO:0005436">
    <property type="term" value="F:sodium:phosphate symporter activity"/>
    <property type="evidence" value="ECO:0007669"/>
    <property type="project" value="InterPro"/>
</dbReference>
<keyword evidence="2" id="KW-1003">Cell membrane</keyword>
<evidence type="ECO:0008006" key="9">
    <source>
        <dbReference type="Google" id="ProtNLM"/>
    </source>
</evidence>
<comment type="subcellular location">
    <subcellularLocation>
        <location evidence="1">Cell membrane</location>
        <topology evidence="1">Multi-pass membrane protein</topology>
    </subcellularLocation>
</comment>
<gene>
    <name evidence="7" type="ORF">AN619_30180</name>
</gene>
<keyword evidence="8" id="KW-1185">Reference proteome</keyword>
<feature type="transmembrane region" description="Helical" evidence="6">
    <location>
        <begin position="106"/>
        <end position="123"/>
    </location>
</feature>
<feature type="transmembrane region" description="Helical" evidence="6">
    <location>
        <begin position="212"/>
        <end position="233"/>
    </location>
</feature>
<name>A0A140KZC5_9FIRM</name>
<dbReference type="InterPro" id="IPR004633">
    <property type="entry name" value="NaPi_cotrn-rel/YqeW-like"/>
</dbReference>
<feature type="transmembrane region" description="Helical" evidence="6">
    <location>
        <begin position="279"/>
        <end position="297"/>
    </location>
</feature>
<feature type="transmembrane region" description="Helical" evidence="6">
    <location>
        <begin position="135"/>
        <end position="153"/>
    </location>
</feature>
<dbReference type="InterPro" id="IPR003841">
    <property type="entry name" value="Na/Pi_transpt"/>
</dbReference>
<protein>
    <recommendedName>
        <fullName evidence="9">Na+/Pi-cotransporter</fullName>
    </recommendedName>
</protein>
<evidence type="ECO:0000256" key="1">
    <source>
        <dbReference type="ARBA" id="ARBA00004651"/>
    </source>
</evidence>
<dbReference type="RefSeq" id="WP_068558090.1">
    <property type="nucleotide sequence ID" value="NZ_LOEE01000087.1"/>
</dbReference>
<dbReference type="AlphaFoldDB" id="A0A140KZC5"/>
<evidence type="ECO:0000256" key="3">
    <source>
        <dbReference type="ARBA" id="ARBA00022692"/>
    </source>
</evidence>
<evidence type="ECO:0000313" key="7">
    <source>
        <dbReference type="EMBL" id="KXG73650.1"/>
    </source>
</evidence>
<accession>A0A140KZC5</accession>
<feature type="transmembrane region" description="Helical" evidence="6">
    <location>
        <begin position="174"/>
        <end position="200"/>
    </location>
</feature>
<dbReference type="PANTHER" id="PTHR10010:SF46">
    <property type="entry name" value="SODIUM-DEPENDENT PHOSPHATE TRANSPORT PROTEIN 2B"/>
    <property type="match status" value="1"/>
</dbReference>
<dbReference type="OrthoDB" id="9763003at2"/>
<feature type="transmembrane region" description="Helical" evidence="6">
    <location>
        <begin position="39"/>
        <end position="60"/>
    </location>
</feature>
<dbReference type="Proteomes" id="UP000070456">
    <property type="component" value="Unassembled WGS sequence"/>
</dbReference>
<organism evidence="7 8">
    <name type="scientific">Thermotalea metallivorans</name>
    <dbReference type="NCBI Taxonomy" id="520762"/>
    <lineage>
        <taxon>Bacteria</taxon>
        <taxon>Bacillati</taxon>
        <taxon>Bacillota</taxon>
        <taxon>Clostridia</taxon>
        <taxon>Peptostreptococcales</taxon>
        <taxon>Thermotaleaceae</taxon>
        <taxon>Thermotalea</taxon>
    </lineage>
</organism>
<dbReference type="NCBIfam" id="NF037997">
    <property type="entry name" value="Na_Pi_symport"/>
    <property type="match status" value="1"/>
</dbReference>
<dbReference type="NCBIfam" id="TIGR00704">
    <property type="entry name" value="NaPi_cotrn_rel"/>
    <property type="match status" value="1"/>
</dbReference>
<comment type="caution">
    <text evidence="7">The sequence shown here is derived from an EMBL/GenBank/DDBJ whole genome shotgun (WGS) entry which is preliminary data.</text>
</comment>
<keyword evidence="3 6" id="KW-0812">Transmembrane</keyword>
<dbReference type="GO" id="GO:0044341">
    <property type="term" value="P:sodium-dependent phosphate transport"/>
    <property type="evidence" value="ECO:0007669"/>
    <property type="project" value="InterPro"/>
</dbReference>
<sequence>MLPSLALGLIFGLLIFFAGILIMSKAVTNTANQQFRKWVSFFTGNPISGILVGTIITGITQSSSGTTVMVVSLVNSGVMNLYQATAIIMGANIGTTFTAQLISFDFFSIIPHLMFIGVLLYHLHFHPTIRQLGRFTFGFSLLFLGIQLMSRSLEPLKDMADFQQLMLSIENRPFRGVLIGLFTTAIIQSSSTGVAILQSLSLQGLIRITQAMPIILGQNIGTCFTTILSALAVDKNGKRAAIIHLLFNIVGVILLYPFMEQFSYCIARLTPLNPVRQIANAHTIFNIINTIVLIPFIRQMVWISQKIIK</sequence>
<dbReference type="GO" id="GO:0005886">
    <property type="term" value="C:plasma membrane"/>
    <property type="evidence" value="ECO:0007669"/>
    <property type="project" value="UniProtKB-SubCell"/>
</dbReference>
<keyword evidence="5 6" id="KW-0472">Membrane</keyword>
<proteinExistence type="predicted"/>